<feature type="transmembrane region" description="Helical" evidence="1">
    <location>
        <begin position="35"/>
        <end position="57"/>
    </location>
</feature>
<dbReference type="OrthoDB" id="3639251at2759"/>
<name>A0A482X8L3_LAOST</name>
<dbReference type="EMBL" id="QKKF02015641">
    <property type="protein sequence ID" value="RZF42047.1"/>
    <property type="molecule type" value="Genomic_DNA"/>
</dbReference>
<gene>
    <name evidence="2" type="ORF">LSTR_LSTR006640</name>
</gene>
<dbReference type="AlphaFoldDB" id="A0A482X8L3"/>
<reference evidence="2 3" key="1">
    <citation type="journal article" date="2017" name="Gigascience">
        <title>Genome sequence of the small brown planthopper, Laodelphax striatellus.</title>
        <authorList>
            <person name="Zhu J."/>
            <person name="Jiang F."/>
            <person name="Wang X."/>
            <person name="Yang P."/>
            <person name="Bao Y."/>
            <person name="Zhao W."/>
            <person name="Wang W."/>
            <person name="Lu H."/>
            <person name="Wang Q."/>
            <person name="Cui N."/>
            <person name="Li J."/>
            <person name="Chen X."/>
            <person name="Luo L."/>
            <person name="Yu J."/>
            <person name="Kang L."/>
            <person name="Cui F."/>
        </authorList>
    </citation>
    <scope>NUCLEOTIDE SEQUENCE [LARGE SCALE GENOMIC DNA]</scope>
    <source>
        <strain evidence="2">Lst14</strain>
    </source>
</reference>
<keyword evidence="1" id="KW-0472">Membrane</keyword>
<evidence type="ECO:0000256" key="1">
    <source>
        <dbReference type="SAM" id="Phobius"/>
    </source>
</evidence>
<dbReference type="InParanoid" id="A0A482X8L3"/>
<comment type="caution">
    <text evidence="2">The sequence shown here is derived from an EMBL/GenBank/DDBJ whole genome shotgun (WGS) entry which is preliminary data.</text>
</comment>
<evidence type="ECO:0000313" key="3">
    <source>
        <dbReference type="Proteomes" id="UP000291343"/>
    </source>
</evidence>
<dbReference type="STRING" id="195883.A0A482X8L3"/>
<accession>A0A482X8L3</accession>
<keyword evidence="3" id="KW-1185">Reference proteome</keyword>
<proteinExistence type="predicted"/>
<sequence length="105" mass="11944">MILLAINFNSSVECWLLQSRAAAMIPVLQKLSGLYVWYVLVVLTLGYLTAELGHFLIGVTSKATATDIHYGDIACQWLPPPHTEYEEELSDAQRFIFFQFSILKY</sequence>
<keyword evidence="1" id="KW-1133">Transmembrane helix</keyword>
<organism evidence="2 3">
    <name type="scientific">Laodelphax striatellus</name>
    <name type="common">Small brown planthopper</name>
    <name type="synonym">Delphax striatella</name>
    <dbReference type="NCBI Taxonomy" id="195883"/>
    <lineage>
        <taxon>Eukaryota</taxon>
        <taxon>Metazoa</taxon>
        <taxon>Ecdysozoa</taxon>
        <taxon>Arthropoda</taxon>
        <taxon>Hexapoda</taxon>
        <taxon>Insecta</taxon>
        <taxon>Pterygota</taxon>
        <taxon>Neoptera</taxon>
        <taxon>Paraneoptera</taxon>
        <taxon>Hemiptera</taxon>
        <taxon>Auchenorrhyncha</taxon>
        <taxon>Fulgoroidea</taxon>
        <taxon>Delphacidae</taxon>
        <taxon>Criomorphinae</taxon>
        <taxon>Laodelphax</taxon>
    </lineage>
</organism>
<evidence type="ECO:0000313" key="2">
    <source>
        <dbReference type="EMBL" id="RZF42047.1"/>
    </source>
</evidence>
<dbReference type="Proteomes" id="UP000291343">
    <property type="component" value="Unassembled WGS sequence"/>
</dbReference>
<protein>
    <submittedName>
        <fullName evidence="2">Uncharacterized protein</fullName>
    </submittedName>
</protein>
<keyword evidence="1" id="KW-0812">Transmembrane</keyword>